<feature type="region of interest" description="Disordered" evidence="1">
    <location>
        <begin position="1"/>
        <end position="33"/>
    </location>
</feature>
<proteinExistence type="predicted"/>
<feature type="compositionally biased region" description="Basic residues" evidence="1">
    <location>
        <begin position="1"/>
        <end position="15"/>
    </location>
</feature>
<organism evidence="2">
    <name type="scientific">Streptomyces sp. SID14436</name>
    <dbReference type="NCBI Taxonomy" id="2706070"/>
    <lineage>
        <taxon>Bacteria</taxon>
        <taxon>Bacillati</taxon>
        <taxon>Actinomycetota</taxon>
        <taxon>Actinomycetes</taxon>
        <taxon>Kitasatosporales</taxon>
        <taxon>Streptomycetaceae</taxon>
        <taxon>Streptomyces</taxon>
    </lineage>
</organism>
<sequence>MGKRDQRRKRQRAKQKAAGMQRAHDSNPKPAVPERVLYPSADEPLLEVNFHDDITDEAKALCRAYWEFTEPGTWARNVAEIGSTTFVSRTVRTACEAALLTVLCPKCTAPVTVTSRSEMSATGHWGESFPREAITTRAACRECRAAAQSEAVAAAALEQQHVEEMKQRKIENVSRMLARSLNSDEPSSYPTPQQALGLLAIAEILQNSGGDSLGPLKSLKYTITGSASSDVALCREMFEERWLAATTPAKLDAFTFDDDGNATSLYVDAVSWTFPRWLGSTPREATATAATTLSKYLTEHTDTVQGIKKKLEASMTVEYLEDLLTARYNESPIPENRLPDAYDIALRGLQSGYAFEQMLAMAWSAASASVSWGQRTPGLKPGAVSSGSVTNLERQLGFTRDRPVPHYKLPHSVPRPALYSTAIRFLTEHEEAASALAAFSAIHQRINSQDAQVLDNGLVEPDAEEADEEPFDQDVWLENLLKGKKEPAPDRTPIVTFAAVTPSGDLAIKEDTVRQMRETAGLMTEGLPLDGTPSLDALVPVFQDKVTHPPNPIATRMIELLGGGYGIVNGTVVFFQTSSRSRKPRSLDDDHLELVRAAHAAAIANPTPQQPRAPRASHPDDLITDCADCGRQIYGPGLCEECQRL</sequence>
<reference evidence="2" key="1">
    <citation type="submission" date="2020-01" db="EMBL/GenBank/DDBJ databases">
        <title>Insect and environment-associated Actinomycetes.</title>
        <authorList>
            <person name="Currrie C."/>
            <person name="Chevrette M."/>
            <person name="Carlson C."/>
            <person name="Stubbendieck R."/>
            <person name="Wendt-Pienkowski E."/>
        </authorList>
    </citation>
    <scope>NUCLEOTIDE SEQUENCE</scope>
    <source>
        <strain evidence="2">SID14436</strain>
    </source>
</reference>
<accession>A0A6G3QT59</accession>
<protein>
    <submittedName>
        <fullName evidence="2">Uncharacterized protein</fullName>
    </submittedName>
</protein>
<evidence type="ECO:0000313" key="2">
    <source>
        <dbReference type="EMBL" id="NEA86656.1"/>
    </source>
</evidence>
<name>A0A6G3QT59_9ACTN</name>
<dbReference type="EMBL" id="JAAGMD010000321">
    <property type="protein sequence ID" value="NEA86656.1"/>
    <property type="molecule type" value="Genomic_DNA"/>
</dbReference>
<gene>
    <name evidence="2" type="ORF">G3I53_11530</name>
</gene>
<dbReference type="AlphaFoldDB" id="A0A6G3QT59"/>
<evidence type="ECO:0000256" key="1">
    <source>
        <dbReference type="SAM" id="MobiDB-lite"/>
    </source>
</evidence>
<comment type="caution">
    <text evidence="2">The sequence shown here is derived from an EMBL/GenBank/DDBJ whole genome shotgun (WGS) entry which is preliminary data.</text>
</comment>
<dbReference type="RefSeq" id="WP_164335754.1">
    <property type="nucleotide sequence ID" value="NZ_JAAGMD010000321.1"/>
</dbReference>